<comment type="catalytic activity">
    <reaction evidence="5">
        <text>ATP + H2O = ADP + phosphate + H(+)</text>
        <dbReference type="Rhea" id="RHEA:13065"/>
        <dbReference type="ChEBI" id="CHEBI:15377"/>
        <dbReference type="ChEBI" id="CHEBI:15378"/>
        <dbReference type="ChEBI" id="CHEBI:30616"/>
        <dbReference type="ChEBI" id="CHEBI:43474"/>
        <dbReference type="ChEBI" id="CHEBI:456216"/>
        <dbReference type="EC" id="3.6.4.13"/>
    </reaction>
</comment>
<reference evidence="7 8" key="1">
    <citation type="submission" date="2023-11" db="EMBL/GenBank/DDBJ databases">
        <title>Halocaridina rubra genome assembly.</title>
        <authorList>
            <person name="Smith C."/>
        </authorList>
    </citation>
    <scope>NUCLEOTIDE SEQUENCE [LARGE SCALE GENOMIC DNA]</scope>
    <source>
        <strain evidence="7">EP-1</strain>
        <tissue evidence="7">Whole</tissue>
    </source>
</reference>
<dbReference type="SMART" id="SM00487">
    <property type="entry name" value="DEXDc"/>
    <property type="match status" value="1"/>
</dbReference>
<evidence type="ECO:0000256" key="2">
    <source>
        <dbReference type="ARBA" id="ARBA00022801"/>
    </source>
</evidence>
<keyword evidence="4" id="KW-0067">ATP-binding</keyword>
<dbReference type="InterPro" id="IPR014001">
    <property type="entry name" value="Helicase_ATP-bd"/>
</dbReference>
<keyword evidence="1" id="KW-0547">Nucleotide-binding</keyword>
<keyword evidence="2" id="KW-0378">Hydrolase</keyword>
<dbReference type="InterPro" id="IPR050699">
    <property type="entry name" value="RNA-DNA_Helicase"/>
</dbReference>
<dbReference type="InterPro" id="IPR011545">
    <property type="entry name" value="DEAD/DEAH_box_helicase_dom"/>
</dbReference>
<dbReference type="GO" id="GO:0005524">
    <property type="term" value="F:ATP binding"/>
    <property type="evidence" value="ECO:0007669"/>
    <property type="project" value="UniProtKB-KW"/>
</dbReference>
<keyword evidence="8" id="KW-1185">Reference proteome</keyword>
<dbReference type="GO" id="GO:0003724">
    <property type="term" value="F:RNA helicase activity"/>
    <property type="evidence" value="ECO:0007669"/>
    <property type="project" value="UniProtKB-EC"/>
</dbReference>
<dbReference type="PROSITE" id="PS51192">
    <property type="entry name" value="HELICASE_ATP_BIND_1"/>
    <property type="match status" value="1"/>
</dbReference>
<evidence type="ECO:0000256" key="4">
    <source>
        <dbReference type="ARBA" id="ARBA00022840"/>
    </source>
</evidence>
<dbReference type="Pfam" id="PF17911">
    <property type="entry name" value="Ski2_N"/>
    <property type="match status" value="1"/>
</dbReference>
<gene>
    <name evidence="7" type="primary">SKIV2L</name>
    <name evidence="7" type="ORF">SK128_005955</name>
</gene>
<sequence>MGSQGMVIGLPPVLQSLKEQLEEYLSPDDLPIHNPVYSYKWFPRKPDPSRLFSITVSPPTTSLQVERDPASGEITGLREVWNKDAGATSKNSLSMGRAPGPLEEVVRGSSTNFPFWPGGFPEPDLSKDDAKEEFILDSENLLTKHPKLSRGMSFESSEKAKEVEKPEEVSNDLVVNITDILKLDDNDLNFFDVKEEKSPSKGLALSLDDLNEDDETIVKSFTIESSPTPPPKKEEFVLKLSDTSKSHLERREKSTEWAEHIDVNEPVDDYSSQIPNPACTYPFELDTFQKQAILHLEKRDCVFVAAHTSAGKTVVAEYAVALTLRNMTRAIYTSPIKALSNQKYKDFKVKFDDVGLLTGDIQINPKASCIIMTTEILQSMLYNGSDLIRDLEWVIFDEVHYINNAERGHVWEEVLIMLPSSVSIVLLSATVPNTIEFADWIGRIKKRKIYVISTSKRPVPLEHFLYTGTGGKTKDDIFLLVDASGNFITKGYNDALASKTEKPKKGQQPQGPKHGAQFMGEKQEKNMWIGLIDHLSKRDLLPIVAFTLSKKRCNGNASQLLSQDLTTQREKGEIHSFIKRCTEKLP</sequence>
<dbReference type="SUPFAM" id="SSF52540">
    <property type="entry name" value="P-loop containing nucleoside triphosphate hydrolases"/>
    <property type="match status" value="1"/>
</dbReference>
<dbReference type="PANTHER" id="PTHR12131">
    <property type="entry name" value="ATP-DEPENDENT RNA AND DNA HELICASE"/>
    <property type="match status" value="1"/>
</dbReference>
<keyword evidence="3 7" id="KW-0347">Helicase</keyword>
<dbReference type="Gene3D" id="3.40.50.300">
    <property type="entry name" value="P-loop containing nucleotide triphosphate hydrolases"/>
    <property type="match status" value="2"/>
</dbReference>
<evidence type="ECO:0000259" key="6">
    <source>
        <dbReference type="PROSITE" id="PS51192"/>
    </source>
</evidence>
<dbReference type="InterPro" id="IPR040801">
    <property type="entry name" value="Ski2_N"/>
</dbReference>
<dbReference type="InterPro" id="IPR027417">
    <property type="entry name" value="P-loop_NTPase"/>
</dbReference>
<dbReference type="GO" id="GO:0070478">
    <property type="term" value="P:nuclear-transcribed mRNA catabolic process, 3'-5' exonucleolytic nonsense-mediated decay"/>
    <property type="evidence" value="ECO:0007669"/>
    <property type="project" value="TreeGrafter"/>
</dbReference>
<protein>
    <submittedName>
        <fullName evidence="7">Helicase SKI2W</fullName>
    </submittedName>
</protein>
<evidence type="ECO:0000313" key="7">
    <source>
        <dbReference type="EMBL" id="KAK7028228.1"/>
    </source>
</evidence>
<name>A0AAN8WL31_HALRR</name>
<feature type="domain" description="Helicase ATP-binding" evidence="6">
    <location>
        <begin position="293"/>
        <end position="449"/>
    </location>
</feature>
<dbReference type="AlphaFoldDB" id="A0AAN8WL31"/>
<dbReference type="Proteomes" id="UP001381693">
    <property type="component" value="Unassembled WGS sequence"/>
</dbReference>
<evidence type="ECO:0000256" key="1">
    <source>
        <dbReference type="ARBA" id="ARBA00022741"/>
    </source>
</evidence>
<dbReference type="GO" id="GO:0016787">
    <property type="term" value="F:hydrolase activity"/>
    <property type="evidence" value="ECO:0007669"/>
    <property type="project" value="UniProtKB-KW"/>
</dbReference>
<comment type="caution">
    <text evidence="7">The sequence shown here is derived from an EMBL/GenBank/DDBJ whole genome shotgun (WGS) entry which is preliminary data.</text>
</comment>
<feature type="non-terminal residue" evidence="7">
    <location>
        <position position="586"/>
    </location>
</feature>
<evidence type="ECO:0000313" key="8">
    <source>
        <dbReference type="Proteomes" id="UP001381693"/>
    </source>
</evidence>
<dbReference type="FunFam" id="3.40.50.300:FF:000354">
    <property type="entry name" value="ATP-dependent RNA helicase SKI2"/>
    <property type="match status" value="1"/>
</dbReference>
<dbReference type="PANTHER" id="PTHR12131:SF1">
    <property type="entry name" value="ATP-DEPENDENT RNA HELICASE SUPV3L1, MITOCHONDRIAL-RELATED"/>
    <property type="match status" value="1"/>
</dbReference>
<organism evidence="7 8">
    <name type="scientific">Halocaridina rubra</name>
    <name type="common">Hawaiian red shrimp</name>
    <dbReference type="NCBI Taxonomy" id="373956"/>
    <lineage>
        <taxon>Eukaryota</taxon>
        <taxon>Metazoa</taxon>
        <taxon>Ecdysozoa</taxon>
        <taxon>Arthropoda</taxon>
        <taxon>Crustacea</taxon>
        <taxon>Multicrustacea</taxon>
        <taxon>Malacostraca</taxon>
        <taxon>Eumalacostraca</taxon>
        <taxon>Eucarida</taxon>
        <taxon>Decapoda</taxon>
        <taxon>Pleocyemata</taxon>
        <taxon>Caridea</taxon>
        <taxon>Atyoidea</taxon>
        <taxon>Atyidae</taxon>
        <taxon>Halocaridina</taxon>
    </lineage>
</organism>
<accession>A0AAN8WL31</accession>
<dbReference type="EMBL" id="JAXCGZ010022652">
    <property type="protein sequence ID" value="KAK7028228.1"/>
    <property type="molecule type" value="Genomic_DNA"/>
</dbReference>
<proteinExistence type="predicted"/>
<dbReference type="GO" id="GO:0055087">
    <property type="term" value="C:Ski complex"/>
    <property type="evidence" value="ECO:0007669"/>
    <property type="project" value="TreeGrafter"/>
</dbReference>
<dbReference type="Pfam" id="PF00270">
    <property type="entry name" value="DEAD"/>
    <property type="match status" value="1"/>
</dbReference>
<evidence type="ECO:0000256" key="3">
    <source>
        <dbReference type="ARBA" id="ARBA00022806"/>
    </source>
</evidence>
<evidence type="ECO:0000256" key="5">
    <source>
        <dbReference type="ARBA" id="ARBA00047984"/>
    </source>
</evidence>
<dbReference type="GO" id="GO:0003676">
    <property type="term" value="F:nucleic acid binding"/>
    <property type="evidence" value="ECO:0007669"/>
    <property type="project" value="InterPro"/>
</dbReference>